<evidence type="ECO:0000256" key="4">
    <source>
        <dbReference type="ARBA" id="ARBA00022660"/>
    </source>
</evidence>
<evidence type="ECO:0000256" key="6">
    <source>
        <dbReference type="ARBA" id="ARBA00022967"/>
    </source>
</evidence>
<dbReference type="PROSITE" id="PS50999">
    <property type="entry name" value="COX2_TM"/>
    <property type="match status" value="1"/>
</dbReference>
<dbReference type="GO" id="GO:0031966">
    <property type="term" value="C:mitochondrial membrane"/>
    <property type="evidence" value="ECO:0000318"/>
    <property type="project" value="GO_Central"/>
</dbReference>
<keyword evidence="11" id="KW-0999">Mitochondrion inner membrane</keyword>
<proteinExistence type="inferred from homology"/>
<dbReference type="InterPro" id="IPR008972">
    <property type="entry name" value="Cupredoxin"/>
</dbReference>
<keyword evidence="4 11" id="KW-0679">Respiratory chain</keyword>
<keyword evidence="8 12" id="KW-1133">Transmembrane helix</keyword>
<comment type="similarity">
    <text evidence="2 11">Belongs to the cytochrome c oxidase subunit 2 family.</text>
</comment>
<organism evidence="15">
    <name type="scientific">Solanum lycopersicum</name>
    <name type="common">Tomato</name>
    <name type="synonym">Lycopersicon esculentum</name>
    <dbReference type="NCBI Taxonomy" id="4081"/>
    <lineage>
        <taxon>Eukaryota</taxon>
        <taxon>Viridiplantae</taxon>
        <taxon>Streptophyta</taxon>
        <taxon>Embryophyta</taxon>
        <taxon>Tracheophyta</taxon>
        <taxon>Spermatophyta</taxon>
        <taxon>Magnoliopsida</taxon>
        <taxon>eudicotyledons</taxon>
        <taxon>Gunneridae</taxon>
        <taxon>Pentapetalae</taxon>
        <taxon>asterids</taxon>
        <taxon>lamiids</taxon>
        <taxon>Solanales</taxon>
        <taxon>Solanaceae</taxon>
        <taxon>Solanoideae</taxon>
        <taxon>Solaneae</taxon>
        <taxon>Solanum</taxon>
        <taxon>Solanum subgen. Lycopersicon</taxon>
    </lineage>
</organism>
<feature type="transmembrane region" description="Helical" evidence="12">
    <location>
        <begin position="29"/>
        <end position="51"/>
    </location>
</feature>
<dbReference type="PROSITE" id="PS50857">
    <property type="entry name" value="COX2_CUA"/>
    <property type="match status" value="1"/>
</dbReference>
<keyword evidence="11" id="KW-0479">Metal-binding</keyword>
<dbReference type="Pfam" id="PF02790">
    <property type="entry name" value="COX2_TM"/>
    <property type="match status" value="1"/>
</dbReference>
<dbReference type="Gene3D" id="1.10.287.90">
    <property type="match status" value="1"/>
</dbReference>
<reference evidence="15" key="2">
    <citation type="submission" date="2019-01" db="UniProtKB">
        <authorList>
            <consortium name="EnsemblPlants"/>
        </authorList>
    </citation>
    <scope>IDENTIFICATION</scope>
    <source>
        <strain evidence="15">cv. Heinz 1706</strain>
    </source>
</reference>
<dbReference type="InParanoid" id="A0A3Q7HDR3"/>
<evidence type="ECO:0000259" key="13">
    <source>
        <dbReference type="PROSITE" id="PS50857"/>
    </source>
</evidence>
<dbReference type="GO" id="GO:0005743">
    <property type="term" value="C:mitochondrial inner membrane"/>
    <property type="evidence" value="ECO:0007669"/>
    <property type="project" value="UniProtKB-SubCell"/>
</dbReference>
<dbReference type="Gene3D" id="2.60.40.420">
    <property type="entry name" value="Cupredoxins - blue copper proteins"/>
    <property type="match status" value="1"/>
</dbReference>
<keyword evidence="6" id="KW-1278">Translocase</keyword>
<dbReference type="SUPFAM" id="SSF81464">
    <property type="entry name" value="Cytochrome c oxidase subunit II-like, transmembrane region"/>
    <property type="match status" value="1"/>
</dbReference>
<comment type="catalytic activity">
    <reaction evidence="10">
        <text>4 Fe(II)-[cytochrome c] + O2 + 8 H(+)(in) = 4 Fe(III)-[cytochrome c] + 2 H2O + 4 H(+)(out)</text>
        <dbReference type="Rhea" id="RHEA:11436"/>
        <dbReference type="Rhea" id="RHEA-COMP:10350"/>
        <dbReference type="Rhea" id="RHEA-COMP:14399"/>
        <dbReference type="ChEBI" id="CHEBI:15377"/>
        <dbReference type="ChEBI" id="CHEBI:15378"/>
        <dbReference type="ChEBI" id="CHEBI:15379"/>
        <dbReference type="ChEBI" id="CHEBI:29033"/>
        <dbReference type="ChEBI" id="CHEBI:29034"/>
        <dbReference type="EC" id="7.1.1.9"/>
    </reaction>
    <physiologicalReaction direction="left-to-right" evidence="10">
        <dbReference type="Rhea" id="RHEA:11437"/>
    </physiologicalReaction>
</comment>
<evidence type="ECO:0000256" key="5">
    <source>
        <dbReference type="ARBA" id="ARBA00022692"/>
    </source>
</evidence>
<dbReference type="GO" id="GO:0045277">
    <property type="term" value="C:respiratory chain complex IV"/>
    <property type="evidence" value="ECO:0000318"/>
    <property type="project" value="GO_Central"/>
</dbReference>
<comment type="cofactor">
    <cofactor evidence="11">
        <name>Cu cation</name>
        <dbReference type="ChEBI" id="CHEBI:23378"/>
    </cofactor>
    <text evidence="11">Binds a copper A center.</text>
</comment>
<reference evidence="15" key="1">
    <citation type="journal article" date="2012" name="Nature">
        <title>The tomato genome sequence provides insights into fleshy fruit evolution.</title>
        <authorList>
            <consortium name="Tomato Genome Consortium"/>
        </authorList>
    </citation>
    <scope>NUCLEOTIDE SEQUENCE [LARGE SCALE GENOMIC DNA]</scope>
    <source>
        <strain evidence="15">cv. Heinz 1706</strain>
    </source>
</reference>
<evidence type="ECO:0000256" key="11">
    <source>
        <dbReference type="RuleBase" id="RU000457"/>
    </source>
</evidence>
<dbReference type="GO" id="GO:0005507">
    <property type="term" value="F:copper ion binding"/>
    <property type="evidence" value="ECO:0007669"/>
    <property type="project" value="InterPro"/>
</dbReference>
<dbReference type="InterPro" id="IPR036257">
    <property type="entry name" value="Cyt_c_oxidase_su2_TM_sf"/>
</dbReference>
<dbReference type="InterPro" id="IPR002429">
    <property type="entry name" value="CcO_II-like_C"/>
</dbReference>
<dbReference type="InterPro" id="IPR045187">
    <property type="entry name" value="CcO_II"/>
</dbReference>
<name>A0A3Q7HDR3_SOLLC</name>
<evidence type="ECO:0000313" key="16">
    <source>
        <dbReference type="Proteomes" id="UP000004994"/>
    </source>
</evidence>
<dbReference type="PANTHER" id="PTHR22888">
    <property type="entry name" value="CYTOCHROME C OXIDASE, SUBUNIT II"/>
    <property type="match status" value="1"/>
</dbReference>
<dbReference type="Gramene" id="Solyc05g045850.2.1">
    <property type="protein sequence ID" value="Solyc05g045850.2.1"/>
    <property type="gene ID" value="Solyc05g045850.2"/>
</dbReference>
<dbReference type="SUPFAM" id="SSF49503">
    <property type="entry name" value="Cupredoxins"/>
    <property type="match status" value="1"/>
</dbReference>
<evidence type="ECO:0000256" key="2">
    <source>
        <dbReference type="ARBA" id="ARBA00007866"/>
    </source>
</evidence>
<keyword evidence="11" id="KW-0186">Copper</keyword>
<dbReference type="PANTHER" id="PTHR22888:SF9">
    <property type="entry name" value="CYTOCHROME C OXIDASE SUBUNIT 2"/>
    <property type="match status" value="1"/>
</dbReference>
<keyword evidence="9 11" id="KW-0472">Membrane</keyword>
<dbReference type="AlphaFoldDB" id="A0A3Q7HDR3"/>
<evidence type="ECO:0000256" key="1">
    <source>
        <dbReference type="ARBA" id="ARBA00004141"/>
    </source>
</evidence>
<feature type="domain" description="Cytochrome oxidase subunit II transmembrane region profile" evidence="14">
    <location>
        <begin position="1"/>
        <end position="57"/>
    </location>
</feature>
<evidence type="ECO:0000256" key="3">
    <source>
        <dbReference type="ARBA" id="ARBA00022448"/>
    </source>
</evidence>
<evidence type="ECO:0000256" key="9">
    <source>
        <dbReference type="ARBA" id="ARBA00023136"/>
    </source>
</evidence>
<feature type="domain" description="Cytochrome oxidase subunit II copper A binding" evidence="13">
    <location>
        <begin position="59"/>
        <end position="138"/>
    </location>
</feature>
<evidence type="ECO:0000256" key="10">
    <source>
        <dbReference type="ARBA" id="ARBA00049512"/>
    </source>
</evidence>
<protein>
    <recommendedName>
        <fullName evidence="11">Cytochrome c oxidase subunit 2</fullName>
    </recommendedName>
</protein>
<accession>A0A3Q7HDR3</accession>
<evidence type="ECO:0000256" key="12">
    <source>
        <dbReference type="SAM" id="Phobius"/>
    </source>
</evidence>
<dbReference type="GO" id="GO:0004129">
    <property type="term" value="F:cytochrome-c oxidase activity"/>
    <property type="evidence" value="ECO:0007669"/>
    <property type="project" value="UniProtKB-EC"/>
</dbReference>
<keyword evidence="11" id="KW-0496">Mitochondrion</keyword>
<keyword evidence="5 11" id="KW-0812">Transmembrane</keyword>
<dbReference type="InterPro" id="IPR011759">
    <property type="entry name" value="Cyt_c_oxidase_su2_TM_dom"/>
</dbReference>
<evidence type="ECO:0000256" key="8">
    <source>
        <dbReference type="ARBA" id="ARBA00022989"/>
    </source>
</evidence>
<sequence>MDLGSRFMEFPPLKNPIPQRIVHGTTSEILQTIILCIIPIFIAIPSFALLYSMVEVVVNPAITIKVIGHQWYRSLPLHEEVDNRVVLPAKSPICFIITSADVPHSWVVPSLGVKCDAVPGRLNQTSISVQREVVYYGQ</sequence>
<keyword evidence="3 11" id="KW-0813">Transport</keyword>
<evidence type="ECO:0000259" key="14">
    <source>
        <dbReference type="PROSITE" id="PS50999"/>
    </source>
</evidence>
<dbReference type="GO" id="GO:0042773">
    <property type="term" value="P:ATP synthesis coupled electron transport"/>
    <property type="evidence" value="ECO:0000318"/>
    <property type="project" value="GO_Central"/>
</dbReference>
<evidence type="ECO:0000256" key="7">
    <source>
        <dbReference type="ARBA" id="ARBA00022982"/>
    </source>
</evidence>
<dbReference type="STRING" id="4081.A0A3Q7HDR3"/>
<dbReference type="Proteomes" id="UP000004994">
    <property type="component" value="Chromosome 5"/>
</dbReference>
<dbReference type="PRINTS" id="PR01166">
    <property type="entry name" value="CYCOXIDASEII"/>
</dbReference>
<comment type="subcellular location">
    <subcellularLocation>
        <location evidence="1">Membrane</location>
        <topology evidence="1">Multi-pass membrane protein</topology>
    </subcellularLocation>
    <subcellularLocation>
        <location evidence="11">Mitochondrion inner membrane</location>
        <topology evidence="11">Multi-pass membrane protein</topology>
    </subcellularLocation>
</comment>
<comment type="function">
    <text evidence="11">Component of the cytochrome c oxidase, the last enzyme in the mitochondrial electron transport chain which drives oxidative phosphorylation. The respiratory chain contains 3 multisubunit complexes succinate dehydrogenase (complex II, CII), ubiquinol-cytochrome c oxidoreductase (cytochrome b-c1 complex, complex III, CIII) and cytochrome c oxidase (complex IV, CIV), that cooperate to transfer electrons derived from NADH and succinate to molecular oxygen, creating an electrochemical gradient over the inner membrane that drives transmembrane transport and the ATP synthase. Cytochrome c oxidase is the component of the respiratory chain that catalyzes the reduction of oxygen to water. Electrons originating from reduced cytochrome c in the intermembrane space (IMS) are transferred via the dinuclear copper A center (CU(A)) of subunit 2 and heme A of subunit 1 to the active site in subunit 1, a binuclear center (BNC) formed by heme A3 and copper B (CU(B)). The BNC reduces molecular oxygen to 2 water molecules using 4 electrons from cytochrome c in the IMS and 4 protons from the mitochondrial matrix.</text>
</comment>
<dbReference type="Pfam" id="PF00116">
    <property type="entry name" value="COX2"/>
    <property type="match status" value="1"/>
</dbReference>
<dbReference type="EnsemblPlants" id="Solyc05g045850.2.1">
    <property type="protein sequence ID" value="Solyc05g045850.2.1"/>
    <property type="gene ID" value="Solyc05g045850.2"/>
</dbReference>
<keyword evidence="7 11" id="KW-0249">Electron transport</keyword>
<dbReference type="PaxDb" id="4081-Solyc05g045850.1.1"/>
<evidence type="ECO:0000313" key="15">
    <source>
        <dbReference type="EnsemblPlants" id="Solyc05g045850.2.1"/>
    </source>
</evidence>
<keyword evidence="16" id="KW-1185">Reference proteome</keyword>